<sequence>MVPFLQEMKSRLGSNDDFFIQRVFLLDKPVVIMGLSTLIDVVNTKSALLEYIEQSFPSGKTVEEVIKAMSTTPHIEINEAISAITKGKLIIYFEVTKQRVIVDPIMKLLNRSIESPTNENVFQGSMSSFTEDIDTNIGIARKEFNSRRLVVKSYYTGSLQKKRLSLLYDEERVDRKLVNQVIDRIENNQDKEINHIQNLTKVMGFNSMELIPKFNTTELPQEAANSIRKGRVVLFIDRIPFALVLPSLLWDMFALENDKNLPKPIMISLRLLRVVGVLATLIMPGLYVALVSVNPEVLRIELALSIAQSRDGVPYPALIEIIMMLVVLELVIEASIRLPRSIGPTITMVGGIILGQAVVAAQLVSNLLIIILAATTIANSTVVGVQNSLSIRLFKYLIVVLASIYGVLGILGGMVLVSAYLAGLTTFGVSYLYINPAERRRDS</sequence>
<dbReference type="EMBL" id="SOMN01000027">
    <property type="protein sequence ID" value="TFE24293.1"/>
    <property type="molecule type" value="Genomic_DNA"/>
</dbReference>
<evidence type="ECO:0000313" key="5">
    <source>
        <dbReference type="Proteomes" id="UP000297900"/>
    </source>
</evidence>
<evidence type="ECO:0000256" key="1">
    <source>
        <dbReference type="ARBA" id="ARBA00005278"/>
    </source>
</evidence>
<protein>
    <submittedName>
        <fullName evidence="4">Spore gernimation protein GerA</fullName>
    </submittedName>
</protein>
<dbReference type="GO" id="GO:0009847">
    <property type="term" value="P:spore germination"/>
    <property type="evidence" value="ECO:0007669"/>
    <property type="project" value="InterPro"/>
</dbReference>
<keyword evidence="3" id="KW-0812">Transmembrane</keyword>
<evidence type="ECO:0000256" key="2">
    <source>
        <dbReference type="ARBA" id="ARBA00023136"/>
    </source>
</evidence>
<evidence type="ECO:0000313" key="4">
    <source>
        <dbReference type="EMBL" id="TFE24293.1"/>
    </source>
</evidence>
<keyword evidence="2 3" id="KW-0472">Membrane</keyword>
<dbReference type="PANTHER" id="PTHR22550:SF5">
    <property type="entry name" value="LEUCINE ZIPPER PROTEIN 4"/>
    <property type="match status" value="1"/>
</dbReference>
<comment type="caution">
    <text evidence="4">The sequence shown here is derived from an EMBL/GenBank/DDBJ whole genome shotgun (WGS) entry which is preliminary data.</text>
</comment>
<name>A0A4Y8LTY3_9BACL</name>
<gene>
    <name evidence="4" type="ORF">E2980_16815</name>
</gene>
<dbReference type="InterPro" id="IPR050768">
    <property type="entry name" value="UPF0353/GerABKA_families"/>
</dbReference>
<organism evidence="4 5">
    <name type="scientific">Cohnella luojiensis</name>
    <dbReference type="NCBI Taxonomy" id="652876"/>
    <lineage>
        <taxon>Bacteria</taxon>
        <taxon>Bacillati</taxon>
        <taxon>Bacillota</taxon>
        <taxon>Bacilli</taxon>
        <taxon>Bacillales</taxon>
        <taxon>Paenibacillaceae</taxon>
        <taxon>Cohnella</taxon>
    </lineage>
</organism>
<dbReference type="GO" id="GO:0016020">
    <property type="term" value="C:membrane"/>
    <property type="evidence" value="ECO:0007669"/>
    <property type="project" value="InterPro"/>
</dbReference>
<feature type="transmembrane region" description="Helical" evidence="3">
    <location>
        <begin position="271"/>
        <end position="293"/>
    </location>
</feature>
<feature type="transmembrane region" description="Helical" evidence="3">
    <location>
        <begin position="393"/>
        <end position="411"/>
    </location>
</feature>
<evidence type="ECO:0000256" key="3">
    <source>
        <dbReference type="SAM" id="Phobius"/>
    </source>
</evidence>
<dbReference type="PANTHER" id="PTHR22550">
    <property type="entry name" value="SPORE GERMINATION PROTEIN"/>
    <property type="match status" value="1"/>
</dbReference>
<feature type="transmembrane region" description="Helical" evidence="3">
    <location>
        <begin position="344"/>
        <end position="361"/>
    </location>
</feature>
<accession>A0A4Y8LTY3</accession>
<dbReference type="PIRSF" id="PIRSF005690">
    <property type="entry name" value="GerBA"/>
    <property type="match status" value="1"/>
</dbReference>
<dbReference type="Proteomes" id="UP000297900">
    <property type="component" value="Unassembled WGS sequence"/>
</dbReference>
<feature type="transmembrane region" description="Helical" evidence="3">
    <location>
        <begin position="313"/>
        <end position="332"/>
    </location>
</feature>
<reference evidence="4 5" key="1">
    <citation type="submission" date="2019-03" db="EMBL/GenBank/DDBJ databases">
        <title>Cohnella endophytica sp. nov., a novel endophytic bacterium isolated from bark of Sonneratia apetala.</title>
        <authorList>
            <person name="Tuo L."/>
        </authorList>
    </citation>
    <scope>NUCLEOTIDE SEQUENCE [LARGE SCALE GENOMIC DNA]</scope>
    <source>
        <strain evidence="4 5">CCTCC AB 208254</strain>
    </source>
</reference>
<proteinExistence type="inferred from homology"/>
<dbReference type="OrthoDB" id="1726708at2"/>
<dbReference type="Pfam" id="PF03323">
    <property type="entry name" value="GerA"/>
    <property type="match status" value="1"/>
</dbReference>
<dbReference type="RefSeq" id="WP_135153401.1">
    <property type="nucleotide sequence ID" value="NZ_SOMN01000027.1"/>
</dbReference>
<feature type="transmembrane region" description="Helical" evidence="3">
    <location>
        <begin position="417"/>
        <end position="434"/>
    </location>
</feature>
<dbReference type="AlphaFoldDB" id="A0A4Y8LTY3"/>
<dbReference type="InterPro" id="IPR004995">
    <property type="entry name" value="Spore_Ger"/>
</dbReference>
<keyword evidence="3" id="KW-1133">Transmembrane helix</keyword>
<comment type="similarity">
    <text evidence="1">Belongs to the GerABKA family.</text>
</comment>
<keyword evidence="5" id="KW-1185">Reference proteome</keyword>